<keyword evidence="1" id="KW-1133">Transmembrane helix</keyword>
<feature type="transmembrane region" description="Helical" evidence="1">
    <location>
        <begin position="114"/>
        <end position="135"/>
    </location>
</feature>
<dbReference type="EMBL" id="WWBZ02000073">
    <property type="protein sequence ID" value="KAF4301969.1"/>
    <property type="molecule type" value="Genomic_DNA"/>
</dbReference>
<accession>A0A8H4IKK2</accession>
<dbReference type="PANTHER" id="PTHR37488">
    <property type="entry name" value="DUF1275 DOMAIN-CONTAINING PROTEIN"/>
    <property type="match status" value="1"/>
</dbReference>
<protein>
    <submittedName>
        <fullName evidence="2">Putative duf1275 domain protein</fullName>
    </submittedName>
</protein>
<evidence type="ECO:0000313" key="3">
    <source>
        <dbReference type="EMBL" id="KAF4305287.1"/>
    </source>
</evidence>
<dbReference type="EMBL" id="WWBZ02000040">
    <property type="protein sequence ID" value="KAF4305287.1"/>
    <property type="molecule type" value="Genomic_DNA"/>
</dbReference>
<keyword evidence="1" id="KW-0472">Membrane</keyword>
<organism evidence="2 4">
    <name type="scientific">Botryosphaeria dothidea</name>
    <dbReference type="NCBI Taxonomy" id="55169"/>
    <lineage>
        <taxon>Eukaryota</taxon>
        <taxon>Fungi</taxon>
        <taxon>Dikarya</taxon>
        <taxon>Ascomycota</taxon>
        <taxon>Pezizomycotina</taxon>
        <taxon>Dothideomycetes</taxon>
        <taxon>Dothideomycetes incertae sedis</taxon>
        <taxon>Botryosphaeriales</taxon>
        <taxon>Botryosphaeriaceae</taxon>
        <taxon>Botryosphaeria</taxon>
    </lineage>
</organism>
<evidence type="ECO:0000313" key="4">
    <source>
        <dbReference type="Proteomes" id="UP000572817"/>
    </source>
</evidence>
<dbReference type="Proteomes" id="UP000572817">
    <property type="component" value="Unassembled WGS sequence"/>
</dbReference>
<proteinExistence type="predicted"/>
<feature type="transmembrane region" description="Helical" evidence="1">
    <location>
        <begin position="142"/>
        <end position="163"/>
    </location>
</feature>
<dbReference type="Pfam" id="PF06912">
    <property type="entry name" value="DUF1275"/>
    <property type="match status" value="1"/>
</dbReference>
<keyword evidence="1" id="KW-0812">Transmembrane</keyword>
<dbReference type="InterPro" id="IPR010699">
    <property type="entry name" value="DUF1275"/>
</dbReference>
<feature type="transmembrane region" description="Helical" evidence="1">
    <location>
        <begin position="183"/>
        <end position="216"/>
    </location>
</feature>
<keyword evidence="4" id="KW-1185">Reference proteome</keyword>
<gene>
    <name evidence="3" type="ORF">GTA08_BOTSDO06342</name>
    <name evidence="2" type="ORF">GTA08_BOTSDO10157</name>
</gene>
<comment type="caution">
    <text evidence="2">The sequence shown here is derived from an EMBL/GenBank/DDBJ whole genome shotgun (WGS) entry which is preliminary data.</text>
</comment>
<name>A0A8H4IKK2_9PEZI</name>
<feature type="transmembrane region" description="Helical" evidence="1">
    <location>
        <begin position="259"/>
        <end position="278"/>
    </location>
</feature>
<dbReference type="PANTHER" id="PTHR37488:SF2">
    <property type="entry name" value="DUF1275 DOMAIN-CONTAINING PROTEIN"/>
    <property type="match status" value="1"/>
</dbReference>
<sequence>MEDFEKEKIHTPDFGLSRAVTPSLEAQDATPLHPDQELLTLPPSKRWQAYLNQQIGVDTLLELELYMLSFATGIQDAMTFAFYGVFCSKQTGNLVTIALSALKSEAVVQTETHIVVSFLFFLAGASLFGHFNNFIGKKRRGWLIFVNALQSILVIAACAIRKVSVDKFGVIEPGGPDPCAVASIALLAFASGGQISLALSVGLAEINTTMITGAMVMLAHDRKVLNKHNPGRNRKLFFIASILGGSFVGAVANKFAHSALSLLLVAITKVVVTLMFLCNRGVHKKPGSSDTEDSSLSLVQIIWGD</sequence>
<reference evidence="2 4" key="1">
    <citation type="submission" date="2020-04" db="EMBL/GenBank/DDBJ databases">
        <title>Genome Assembly and Annotation of Botryosphaeria dothidea sdau 11-99, a Latent Pathogen of Apple Fruit Ring Rot in China.</title>
        <authorList>
            <person name="Yu C."/>
            <person name="Diao Y."/>
            <person name="Lu Q."/>
            <person name="Zhao J."/>
            <person name="Cui S."/>
            <person name="Peng C."/>
            <person name="He B."/>
            <person name="Liu H."/>
        </authorList>
    </citation>
    <scope>NUCLEOTIDE SEQUENCE [LARGE SCALE GENOMIC DNA]</scope>
    <source>
        <strain evidence="4">sdau11-99</strain>
        <strain evidence="2">Sdau11-99</strain>
    </source>
</reference>
<dbReference type="OrthoDB" id="5223589at2759"/>
<dbReference type="AlphaFoldDB" id="A0A8H4IKK2"/>
<evidence type="ECO:0000256" key="1">
    <source>
        <dbReference type="SAM" id="Phobius"/>
    </source>
</evidence>
<evidence type="ECO:0000313" key="2">
    <source>
        <dbReference type="EMBL" id="KAF4301969.1"/>
    </source>
</evidence>
<feature type="transmembrane region" description="Helical" evidence="1">
    <location>
        <begin position="236"/>
        <end position="253"/>
    </location>
</feature>